<comment type="caution">
    <text evidence="1">The sequence shown here is derived from an EMBL/GenBank/DDBJ whole genome shotgun (WGS) entry which is preliminary data.</text>
</comment>
<evidence type="ECO:0000313" key="2">
    <source>
        <dbReference type="Proteomes" id="UP000034502"/>
    </source>
</evidence>
<proteinExistence type="predicted"/>
<sequence>MFIFSLAVPGIIFSKIGVGVGSGQIEVEEKLKPGMIYELPSIDVLNTGDEEAEYSMSIAYHQDQPEKKPGQEWFTFSPAKFNLKPGEVRKVEMRVKLPLRVQPGDYFAYLEAHPAKTVEKGLTSIGIAAATKLYFSVEPANVFTAAYYKIVTFWKVNAPWPDRIFKLALAVGLYAAFKKYFHVEVNRKRTRPNE</sequence>
<reference evidence="1 2" key="1">
    <citation type="journal article" date="2015" name="Nature">
        <title>rRNA introns, odd ribosomes, and small enigmatic genomes across a large radiation of phyla.</title>
        <authorList>
            <person name="Brown C.T."/>
            <person name="Hug L.A."/>
            <person name="Thomas B.C."/>
            <person name="Sharon I."/>
            <person name="Castelle C.J."/>
            <person name="Singh A."/>
            <person name="Wilkins M.J."/>
            <person name="Williams K.H."/>
            <person name="Banfield J.F."/>
        </authorList>
    </citation>
    <scope>NUCLEOTIDE SEQUENCE [LARGE SCALE GENOMIC DNA]</scope>
</reference>
<dbReference type="AlphaFoldDB" id="A0A0G1RZ73"/>
<gene>
    <name evidence="1" type="ORF">UX86_C0049G0010</name>
</gene>
<dbReference type="STRING" id="1618364.UX86_C0049G0010"/>
<dbReference type="Proteomes" id="UP000034502">
    <property type="component" value="Unassembled WGS sequence"/>
</dbReference>
<dbReference type="EMBL" id="LCNU01000049">
    <property type="protein sequence ID" value="KKU62397.1"/>
    <property type="molecule type" value="Genomic_DNA"/>
</dbReference>
<name>A0A0G1RZ73_9BACT</name>
<organism evidence="1 2">
    <name type="scientific">Candidatus Amesbacteria bacterium GW2011_GWC1_47_15</name>
    <dbReference type="NCBI Taxonomy" id="1618364"/>
    <lineage>
        <taxon>Bacteria</taxon>
        <taxon>Candidatus Amesiibacteriota</taxon>
    </lineage>
</organism>
<protein>
    <submittedName>
        <fullName evidence="1">Uncharacterized protein</fullName>
    </submittedName>
</protein>
<evidence type="ECO:0000313" key="1">
    <source>
        <dbReference type="EMBL" id="KKU62397.1"/>
    </source>
</evidence>
<accession>A0A0G1RZ73</accession>